<comment type="caution">
    <text evidence="1">The sequence shown here is derived from an EMBL/GenBank/DDBJ whole genome shotgun (WGS) entry which is preliminary data.</text>
</comment>
<protein>
    <submittedName>
        <fullName evidence="1">Uncharacterized protein</fullName>
    </submittedName>
</protein>
<evidence type="ECO:0000313" key="1">
    <source>
        <dbReference type="EMBL" id="GIY54179.1"/>
    </source>
</evidence>
<sequence>MTPKEARRLELTCGLLKAAVFMSCAAGFTYQVVEFALHFWTYPTNINLEIPLPQYYTPPTYTMEHQLTYSDMIELKQNFSAFKKRTYLEHDFTAEQYKRKRPVFFHGSNGVTNHQGCFTENTRFDNKAEPIIKKVRLVSFV</sequence>
<proteinExistence type="predicted"/>
<dbReference type="AlphaFoldDB" id="A0AAV4U8T2"/>
<evidence type="ECO:0000313" key="2">
    <source>
        <dbReference type="Proteomes" id="UP001054945"/>
    </source>
</evidence>
<accession>A0AAV4U8T2</accession>
<dbReference type="Proteomes" id="UP001054945">
    <property type="component" value="Unassembled WGS sequence"/>
</dbReference>
<dbReference type="EMBL" id="BPLR01012478">
    <property type="protein sequence ID" value="GIY54179.1"/>
    <property type="molecule type" value="Genomic_DNA"/>
</dbReference>
<gene>
    <name evidence="1" type="ORF">CEXT_466971</name>
</gene>
<organism evidence="1 2">
    <name type="scientific">Caerostris extrusa</name>
    <name type="common">Bark spider</name>
    <name type="synonym">Caerostris bankana</name>
    <dbReference type="NCBI Taxonomy" id="172846"/>
    <lineage>
        <taxon>Eukaryota</taxon>
        <taxon>Metazoa</taxon>
        <taxon>Ecdysozoa</taxon>
        <taxon>Arthropoda</taxon>
        <taxon>Chelicerata</taxon>
        <taxon>Arachnida</taxon>
        <taxon>Araneae</taxon>
        <taxon>Araneomorphae</taxon>
        <taxon>Entelegynae</taxon>
        <taxon>Araneoidea</taxon>
        <taxon>Araneidae</taxon>
        <taxon>Caerostris</taxon>
    </lineage>
</organism>
<name>A0AAV4U8T2_CAEEX</name>
<keyword evidence="2" id="KW-1185">Reference proteome</keyword>
<reference evidence="1 2" key="1">
    <citation type="submission" date="2021-06" db="EMBL/GenBank/DDBJ databases">
        <title>Caerostris extrusa draft genome.</title>
        <authorList>
            <person name="Kono N."/>
            <person name="Arakawa K."/>
        </authorList>
    </citation>
    <scope>NUCLEOTIDE SEQUENCE [LARGE SCALE GENOMIC DNA]</scope>
</reference>